<comment type="similarity">
    <text evidence="1">Belongs to the LDH/MDH superfamily. MDH type 2 family.</text>
</comment>
<proteinExistence type="inferred from homology"/>
<comment type="caution">
    <text evidence="3">The sequence shown here is derived from an EMBL/GenBank/DDBJ whole genome shotgun (WGS) entry which is preliminary data.</text>
</comment>
<dbReference type="SUPFAM" id="SSF51735">
    <property type="entry name" value="NAD(P)-binding Rossmann-fold domains"/>
    <property type="match status" value="1"/>
</dbReference>
<dbReference type="PANTHER" id="PTHR23382">
    <property type="entry name" value="MALATE DEHYDROGENASE"/>
    <property type="match status" value="1"/>
</dbReference>
<evidence type="ECO:0000313" key="4">
    <source>
        <dbReference type="Proteomes" id="UP001162483"/>
    </source>
</evidence>
<evidence type="ECO:0000256" key="2">
    <source>
        <dbReference type="ARBA" id="ARBA00023002"/>
    </source>
</evidence>
<dbReference type="Gene3D" id="3.90.110.10">
    <property type="entry name" value="Lactate dehydrogenase/glycoside hydrolase, family 4, C-terminal"/>
    <property type="match status" value="1"/>
</dbReference>
<dbReference type="SUPFAM" id="SSF56327">
    <property type="entry name" value="LDH C-terminal domain-like"/>
    <property type="match status" value="1"/>
</dbReference>
<dbReference type="InterPro" id="IPR010945">
    <property type="entry name" value="Malate_DH_type2"/>
</dbReference>
<organism evidence="3 4">
    <name type="scientific">Staurois parvus</name>
    <dbReference type="NCBI Taxonomy" id="386267"/>
    <lineage>
        <taxon>Eukaryota</taxon>
        <taxon>Metazoa</taxon>
        <taxon>Chordata</taxon>
        <taxon>Craniata</taxon>
        <taxon>Vertebrata</taxon>
        <taxon>Euteleostomi</taxon>
        <taxon>Amphibia</taxon>
        <taxon>Batrachia</taxon>
        <taxon>Anura</taxon>
        <taxon>Neobatrachia</taxon>
        <taxon>Ranoidea</taxon>
        <taxon>Ranidae</taxon>
        <taxon>Staurois</taxon>
    </lineage>
</organism>
<reference evidence="3" key="1">
    <citation type="submission" date="2023-05" db="EMBL/GenBank/DDBJ databases">
        <authorList>
            <person name="Stuckert A."/>
        </authorList>
    </citation>
    <scope>NUCLEOTIDE SEQUENCE</scope>
</reference>
<keyword evidence="2" id="KW-0560">Oxidoreductase</keyword>
<dbReference type="InterPro" id="IPR015955">
    <property type="entry name" value="Lactate_DH/Glyco_Ohase_4_C"/>
</dbReference>
<keyword evidence="4" id="KW-1185">Reference proteome</keyword>
<dbReference type="InterPro" id="IPR036291">
    <property type="entry name" value="NAD(P)-bd_dom_sf"/>
</dbReference>
<dbReference type="Proteomes" id="UP001162483">
    <property type="component" value="Unassembled WGS sequence"/>
</dbReference>
<protein>
    <recommendedName>
        <fullName evidence="5">Malate dehydrogenase 1B</fullName>
    </recommendedName>
</protein>
<accession>A0ABN9GFH2</accession>
<evidence type="ECO:0000256" key="1">
    <source>
        <dbReference type="ARBA" id="ARBA00009613"/>
    </source>
</evidence>
<dbReference type="Gene3D" id="3.40.50.720">
    <property type="entry name" value="NAD(P)-binding Rossmann-like Domain"/>
    <property type="match status" value="2"/>
</dbReference>
<feature type="non-terminal residue" evidence="3">
    <location>
        <position position="1"/>
    </location>
</feature>
<name>A0ABN9GFH2_9NEOB</name>
<evidence type="ECO:0008006" key="5">
    <source>
        <dbReference type="Google" id="ProtNLM"/>
    </source>
</evidence>
<evidence type="ECO:0000313" key="3">
    <source>
        <dbReference type="EMBL" id="CAI9608187.1"/>
    </source>
</evidence>
<gene>
    <name evidence="3" type="ORF">SPARVUS_LOCUS14060650</name>
</gene>
<dbReference type="EMBL" id="CATNWA010018570">
    <property type="protein sequence ID" value="CAI9608187.1"/>
    <property type="molecule type" value="Genomic_DNA"/>
</dbReference>
<sequence length="326" mass="37118">LVLTGKADCPYYAKAELLADYLQKNLPHFRVHKITCHPDDWEQWISKLSLKNGWKHRHSPIIWRELLDRGGKGLLLGGFNEFMEHAQEYYNVSSAMLSDLMKDIATENLEAHINLNMEEQEIKRQFKPLHVWITSASMPTCYSLLPILATGEVFGPEKAIWLHLLDNSQSMDTLQGLKMEVEDLAFPCIRQVTLHTMADENYIKIVTEECAKYGRLIDQNANKEVKVVVSGSTYANLKALVVLKNAPSINNHHVVALPTQLEFEAKAQIAKKLNVNSSVVKDVIVWGNISGINHLELNQAKIYTYDSSIWGPPSYSRPLFDMIFDR</sequence>